<feature type="binding site" evidence="11">
    <location>
        <begin position="194"/>
        <end position="195"/>
    </location>
    <ligand>
        <name>ATP</name>
        <dbReference type="ChEBI" id="CHEBI:30616"/>
    </ligand>
</feature>
<evidence type="ECO:0000256" key="8">
    <source>
        <dbReference type="ARBA" id="ARBA00023211"/>
    </source>
</evidence>
<dbReference type="GO" id="GO:0009432">
    <property type="term" value="P:SOS response"/>
    <property type="evidence" value="ECO:0007669"/>
    <property type="project" value="TreeGrafter"/>
</dbReference>
<evidence type="ECO:0000313" key="13">
    <source>
        <dbReference type="EMBL" id="BCV43523.1"/>
    </source>
</evidence>
<keyword evidence="6 11" id="KW-0460">Magnesium</keyword>
<dbReference type="AlphaFoldDB" id="A0A379Z885"/>
<evidence type="ECO:0000256" key="4">
    <source>
        <dbReference type="ARBA" id="ARBA00022741"/>
    </source>
</evidence>
<reference evidence="13" key="2">
    <citation type="submission" date="2021-05" db="EMBL/GenBank/DDBJ databases">
        <title>Molecular characterization for Shewanella algae harboring chromosomal blaOXA-55-like strains isolated from clinical and environment sample.</title>
        <authorList>
            <person name="Ohama Y."/>
            <person name="Aoki K."/>
            <person name="Harada S."/>
            <person name="Moriya K."/>
            <person name="Ishii Y."/>
            <person name="Tateda K."/>
        </authorList>
    </citation>
    <scope>NUCLEOTIDE SEQUENCE</scope>
    <source>
        <strain evidence="13">TUM17379</strain>
    </source>
</reference>
<dbReference type="GO" id="GO:0006412">
    <property type="term" value="P:translation"/>
    <property type="evidence" value="ECO:0007669"/>
    <property type="project" value="UniProtKB-KW"/>
</dbReference>
<dbReference type="PROSITE" id="PS50975">
    <property type="entry name" value="ATP_GRASP"/>
    <property type="match status" value="1"/>
</dbReference>
<dbReference type="SUPFAM" id="SSF56059">
    <property type="entry name" value="Glutathione synthetase ATP-binding domain-like"/>
    <property type="match status" value="1"/>
</dbReference>
<organism evidence="14 15">
    <name type="scientific">Shewanella algae</name>
    <dbReference type="NCBI Taxonomy" id="38313"/>
    <lineage>
        <taxon>Bacteria</taxon>
        <taxon>Pseudomonadati</taxon>
        <taxon>Pseudomonadota</taxon>
        <taxon>Gammaproteobacteria</taxon>
        <taxon>Alteromonadales</taxon>
        <taxon>Shewanellaceae</taxon>
        <taxon>Shewanella</taxon>
    </lineage>
</organism>
<dbReference type="FunFam" id="3.30.470.20:FF:000058">
    <property type="entry name" value="Alpha-aminoadipate--LysW ligase LysX protein"/>
    <property type="match status" value="1"/>
</dbReference>
<feature type="binding site" evidence="11">
    <location>
        <position position="264"/>
    </location>
    <ligand>
        <name>Mg(2+)</name>
        <dbReference type="ChEBI" id="CHEBI:18420"/>
        <label>1</label>
    </ligand>
</feature>
<keyword evidence="3 11" id="KW-0479">Metal-binding</keyword>
<accession>A0A379Z885</accession>
<keyword evidence="15" id="KW-1185">Reference proteome</keyword>
<dbReference type="GO" id="GO:0005524">
    <property type="term" value="F:ATP binding"/>
    <property type="evidence" value="ECO:0007669"/>
    <property type="project" value="UniProtKB-UniRule"/>
</dbReference>
<feature type="binding site" evidence="11">
    <location>
        <position position="264"/>
    </location>
    <ligand>
        <name>Mn(2+)</name>
        <dbReference type="ChEBI" id="CHEBI:29035"/>
        <label>1</label>
    </ligand>
</feature>
<feature type="binding site" evidence="11">
    <location>
        <position position="203"/>
    </location>
    <ligand>
        <name>ATP</name>
        <dbReference type="ChEBI" id="CHEBI:30616"/>
    </ligand>
</feature>
<keyword evidence="4 11" id="KW-0547">Nucleotide-binding</keyword>
<evidence type="ECO:0000259" key="12">
    <source>
        <dbReference type="PROSITE" id="PS50975"/>
    </source>
</evidence>
<dbReference type="GO" id="GO:0018169">
    <property type="term" value="F:ribosomal S6-glutamic acid ligase activity"/>
    <property type="evidence" value="ECO:0007669"/>
    <property type="project" value="TreeGrafter"/>
</dbReference>
<feature type="binding site" evidence="11">
    <location>
        <begin position="227"/>
        <end position="229"/>
    </location>
    <ligand>
        <name>ATP</name>
        <dbReference type="ChEBI" id="CHEBI:30616"/>
    </ligand>
</feature>
<comment type="similarity">
    <text evidence="11">Belongs to the RimK family.</text>
</comment>
<dbReference type="FunFam" id="3.30.1490.20:FF:000005">
    <property type="entry name" value="Probable alpha-L-glutamate ligase 1"/>
    <property type="match status" value="1"/>
</dbReference>
<keyword evidence="8 11" id="KW-0464">Manganese</keyword>
<dbReference type="InterPro" id="IPR004666">
    <property type="entry name" value="Rp_bS6_RimK/Lys_biosynth_LsyX"/>
</dbReference>
<evidence type="ECO:0000313" key="14">
    <source>
        <dbReference type="EMBL" id="SUI56179.1"/>
    </source>
</evidence>
<dbReference type="Proteomes" id="UP000825078">
    <property type="component" value="Chromosome"/>
</dbReference>
<evidence type="ECO:0000256" key="9">
    <source>
        <dbReference type="ARBA" id="ARBA00061239"/>
    </source>
</evidence>
<feature type="binding site" evidence="11">
    <location>
        <position position="276"/>
    </location>
    <ligand>
        <name>Mn(2+)</name>
        <dbReference type="ChEBI" id="CHEBI:29035"/>
        <label>2</label>
    </ligand>
</feature>
<evidence type="ECO:0000256" key="2">
    <source>
        <dbReference type="ARBA" id="ARBA00022598"/>
    </source>
</evidence>
<dbReference type="NCBIfam" id="NF007764">
    <property type="entry name" value="PRK10446.1"/>
    <property type="match status" value="1"/>
</dbReference>
<dbReference type="FunFam" id="3.40.50.20:FF:000004">
    <property type="entry name" value="Probable alpha-L-glutamate ligase"/>
    <property type="match status" value="1"/>
</dbReference>
<dbReference type="PANTHER" id="PTHR21621:SF7">
    <property type="entry name" value="RIBOSOMAL PROTEIN BS6--L-GLUTAMATE LIGASE"/>
    <property type="match status" value="1"/>
</dbReference>
<dbReference type="EMBL" id="AP024613">
    <property type="protein sequence ID" value="BCV43523.1"/>
    <property type="molecule type" value="Genomic_DNA"/>
</dbReference>
<dbReference type="InterPro" id="IPR013651">
    <property type="entry name" value="ATP-grasp_RimK-type"/>
</dbReference>
<comment type="cofactor">
    <cofactor evidence="1">
        <name>Mn(2+)</name>
        <dbReference type="ChEBI" id="CHEBI:29035"/>
    </cofactor>
</comment>
<feature type="binding site" evidence="11">
    <location>
        <position position="278"/>
    </location>
    <ligand>
        <name>Mn(2+)</name>
        <dbReference type="ChEBI" id="CHEBI:29035"/>
        <label>2</label>
    </ligand>
</feature>
<feature type="binding site" evidence="11">
    <location>
        <position position="276"/>
    </location>
    <ligand>
        <name>Mn(2+)</name>
        <dbReference type="ChEBI" id="CHEBI:29035"/>
        <label>1</label>
    </ligand>
</feature>
<dbReference type="InterPro" id="IPR013815">
    <property type="entry name" value="ATP_grasp_subdomain_1"/>
</dbReference>
<keyword evidence="2 11" id="KW-0436">Ligase</keyword>
<comment type="similarity">
    <text evidence="9">In the C-terminal section; belongs to the RimK family.</text>
</comment>
<dbReference type="InterPro" id="IPR041107">
    <property type="entry name" value="Rimk_N"/>
</dbReference>
<feature type="binding site" evidence="11">
    <location>
        <position position="276"/>
    </location>
    <ligand>
        <name>Mg(2+)</name>
        <dbReference type="ChEBI" id="CHEBI:18420"/>
        <label>1</label>
    </ligand>
</feature>
<sequence length="317" mass="34121">MPLLLLGHNSLADHSNMKIGILSQFPELYSTRRLVEACEGRGHQARVINPLNCYMNINSVQPSIHLEGEELSGFDAIIPRIHASVTFYGCALVRQFEMMGVYAANDSISIARSRDKLRALQLLSRKGVGMPVTGFASKPDDIPDLIAMVGGAPLVIKLLEGTQGIGVVLAETKKAAESVIEAFLGLKANILVQEYIKEANGSDIRCFVVGDKVVAAMKRQGPEGDFRSNLHLGGSAEKIKITPQERKTAIDAVKAMGLAVAGVDILRSERGALVLEVNSAPGIEGIELTTGIKVAEPIVEHIEKMVAARKRNRPVIA</sequence>
<proteinExistence type="inferred from homology"/>
<evidence type="ECO:0000256" key="10">
    <source>
        <dbReference type="ARBA" id="ARBA00072141"/>
    </source>
</evidence>
<dbReference type="Pfam" id="PF18030">
    <property type="entry name" value="Rimk_N"/>
    <property type="match status" value="1"/>
</dbReference>
<feature type="binding site" evidence="11">
    <location>
        <position position="157"/>
    </location>
    <ligand>
        <name>ATP</name>
        <dbReference type="ChEBI" id="CHEBI:30616"/>
    </ligand>
</feature>
<dbReference type="HAMAP" id="MF_01552">
    <property type="entry name" value="RimK"/>
    <property type="match status" value="1"/>
</dbReference>
<dbReference type="Gene3D" id="3.40.50.20">
    <property type="match status" value="1"/>
</dbReference>
<evidence type="ECO:0000256" key="1">
    <source>
        <dbReference type="ARBA" id="ARBA00001936"/>
    </source>
</evidence>
<dbReference type="Proteomes" id="UP000254069">
    <property type="component" value="Unassembled WGS sequence"/>
</dbReference>
<dbReference type="EC" id="6.3.2.-" evidence="11"/>
<evidence type="ECO:0000313" key="15">
    <source>
        <dbReference type="Proteomes" id="UP000254069"/>
    </source>
</evidence>
<feature type="binding site" evidence="11">
    <location>
        <position position="278"/>
    </location>
    <ligand>
        <name>Mg(2+)</name>
        <dbReference type="ChEBI" id="CHEBI:18420"/>
        <label>2</label>
    </ligand>
</feature>
<dbReference type="InterPro" id="IPR011761">
    <property type="entry name" value="ATP-grasp"/>
</dbReference>
<dbReference type="InterPro" id="IPR023533">
    <property type="entry name" value="RimK"/>
</dbReference>
<dbReference type="EMBL" id="UGYO01000001">
    <property type="protein sequence ID" value="SUI56179.1"/>
    <property type="molecule type" value="Genomic_DNA"/>
</dbReference>
<keyword evidence="7 11" id="KW-0648">Protein biosynthesis</keyword>
<dbReference type="Pfam" id="PF08443">
    <property type="entry name" value="RimK"/>
    <property type="match status" value="1"/>
</dbReference>
<dbReference type="Gene3D" id="3.30.1490.20">
    <property type="entry name" value="ATP-grasp fold, A domain"/>
    <property type="match status" value="1"/>
</dbReference>
<name>A0A379Z885_9GAMM</name>
<evidence type="ECO:0000256" key="3">
    <source>
        <dbReference type="ARBA" id="ARBA00022723"/>
    </source>
</evidence>
<evidence type="ECO:0000256" key="5">
    <source>
        <dbReference type="ARBA" id="ARBA00022840"/>
    </source>
</evidence>
<dbReference type="PANTHER" id="PTHR21621">
    <property type="entry name" value="RIBOSOMAL PROTEIN S6 MODIFICATION PROTEIN"/>
    <property type="match status" value="1"/>
</dbReference>
<comment type="cofactor">
    <cofactor evidence="11">
        <name>Mg(2+)</name>
        <dbReference type="ChEBI" id="CHEBI:18420"/>
    </cofactor>
    <cofactor evidence="11">
        <name>Mn(2+)</name>
        <dbReference type="ChEBI" id="CHEBI:29035"/>
    </cofactor>
    <text evidence="11">Binds 2 magnesium or manganese ions per subunit.</text>
</comment>
<gene>
    <name evidence="14" type="primary">lysX_1</name>
    <name evidence="11" type="synonym">rimK</name>
    <name evidence="13" type="synonym">rimK1</name>
    <name evidence="14" type="ORF">NCTC10738_01085</name>
    <name evidence="13" type="ORF">TUM17379_05410</name>
</gene>
<dbReference type="GO" id="GO:0005737">
    <property type="term" value="C:cytoplasm"/>
    <property type="evidence" value="ECO:0007669"/>
    <property type="project" value="TreeGrafter"/>
</dbReference>
<keyword evidence="5 11" id="KW-0067">ATP-binding</keyword>
<dbReference type="NCBIfam" id="TIGR00768">
    <property type="entry name" value="rimK_fam"/>
    <property type="match status" value="1"/>
</dbReference>
<protein>
    <recommendedName>
        <fullName evidence="10 11">Probable alpha-L-glutamate ligase</fullName>
        <ecNumber evidence="11">6.3.2.-</ecNumber>
    </recommendedName>
</protein>
<evidence type="ECO:0000256" key="6">
    <source>
        <dbReference type="ARBA" id="ARBA00022842"/>
    </source>
</evidence>
<evidence type="ECO:0000256" key="7">
    <source>
        <dbReference type="ARBA" id="ARBA00022917"/>
    </source>
</evidence>
<dbReference type="Gene3D" id="3.30.470.20">
    <property type="entry name" value="ATP-grasp fold, B domain"/>
    <property type="match status" value="1"/>
</dbReference>
<reference evidence="14 15" key="1">
    <citation type="submission" date="2018-06" db="EMBL/GenBank/DDBJ databases">
        <authorList>
            <consortium name="Pathogen Informatics"/>
            <person name="Doyle S."/>
        </authorList>
    </citation>
    <scope>NUCLEOTIDE SEQUENCE [LARGE SCALE GENOMIC DNA]</scope>
    <source>
        <strain evidence="14 15">NCTC10738</strain>
    </source>
</reference>
<evidence type="ECO:0000256" key="11">
    <source>
        <dbReference type="HAMAP-Rule" id="MF_01552"/>
    </source>
</evidence>
<feature type="domain" description="ATP-grasp" evidence="12">
    <location>
        <begin position="120"/>
        <end position="303"/>
    </location>
</feature>
<dbReference type="GO" id="GO:0046872">
    <property type="term" value="F:metal ion binding"/>
    <property type="evidence" value="ECO:0007669"/>
    <property type="project" value="UniProtKB-KW"/>
</dbReference>
<feature type="binding site" evidence="11">
    <location>
        <position position="276"/>
    </location>
    <ligand>
        <name>Mg(2+)</name>
        <dbReference type="ChEBI" id="CHEBI:18420"/>
        <label>2</label>
    </ligand>
</feature>